<dbReference type="RefSeq" id="WP_160066059.1">
    <property type="nucleotide sequence ID" value="NZ_WUYX01000044.1"/>
</dbReference>
<dbReference type="InterPro" id="IPR050855">
    <property type="entry name" value="NDM-1-like"/>
</dbReference>
<evidence type="ECO:0000259" key="1">
    <source>
        <dbReference type="SMART" id="SM00849"/>
    </source>
</evidence>
<dbReference type="Gene3D" id="3.60.15.10">
    <property type="entry name" value="Ribonuclease Z/Hydroxyacylglutathione hydrolase-like"/>
    <property type="match status" value="1"/>
</dbReference>
<dbReference type="PANTHER" id="PTHR42951">
    <property type="entry name" value="METALLO-BETA-LACTAMASE DOMAIN-CONTAINING"/>
    <property type="match status" value="1"/>
</dbReference>
<dbReference type="EMBL" id="WUYX01000044">
    <property type="protein sequence ID" value="MXV63233.1"/>
    <property type="molecule type" value="Genomic_DNA"/>
</dbReference>
<dbReference type="OrthoDB" id="197151at2157"/>
<evidence type="ECO:0000313" key="3">
    <source>
        <dbReference type="Proteomes" id="UP000434101"/>
    </source>
</evidence>
<protein>
    <submittedName>
        <fullName evidence="2">MBL fold metallo-hydrolase</fullName>
    </submittedName>
</protein>
<dbReference type="SUPFAM" id="SSF56281">
    <property type="entry name" value="Metallo-hydrolase/oxidoreductase"/>
    <property type="match status" value="1"/>
</dbReference>
<proteinExistence type="predicted"/>
<dbReference type="Pfam" id="PF00753">
    <property type="entry name" value="Lactamase_B"/>
    <property type="match status" value="1"/>
</dbReference>
<dbReference type="InterPro" id="IPR036866">
    <property type="entry name" value="RibonucZ/Hydroxyglut_hydro"/>
</dbReference>
<dbReference type="SMART" id="SM00849">
    <property type="entry name" value="Lactamase_B"/>
    <property type="match status" value="1"/>
</dbReference>
<dbReference type="InterPro" id="IPR001279">
    <property type="entry name" value="Metallo-B-lactamas"/>
</dbReference>
<dbReference type="GO" id="GO:0016787">
    <property type="term" value="F:hydrolase activity"/>
    <property type="evidence" value="ECO:0007669"/>
    <property type="project" value="UniProtKB-KW"/>
</dbReference>
<keyword evidence="2" id="KW-0378">Hydrolase</keyword>
<name>A0A6B0VPY8_9EURY</name>
<organism evidence="2 3">
    <name type="scientific">Natronorubrum halalkaliphilum</name>
    <dbReference type="NCBI Taxonomy" id="2691917"/>
    <lineage>
        <taxon>Archaea</taxon>
        <taxon>Methanobacteriati</taxon>
        <taxon>Methanobacteriota</taxon>
        <taxon>Stenosarchaea group</taxon>
        <taxon>Halobacteria</taxon>
        <taxon>Halobacteriales</taxon>
        <taxon>Natrialbaceae</taxon>
        <taxon>Natronorubrum</taxon>
    </lineage>
</organism>
<dbReference type="InterPro" id="IPR037482">
    <property type="entry name" value="ST1585_MBL-fold"/>
</dbReference>
<reference evidence="2 3" key="1">
    <citation type="submission" date="2020-01" db="EMBL/GenBank/DDBJ databases">
        <title>Natronorubrum sp. JWXQ-INN 674 isolated from Inner Mongolia Autonomous Region of China.</title>
        <authorList>
            <person name="Xue Q."/>
        </authorList>
    </citation>
    <scope>NUCLEOTIDE SEQUENCE [LARGE SCALE GENOMIC DNA]</scope>
    <source>
        <strain evidence="2 3">JWXQ-INN-674</strain>
    </source>
</reference>
<comment type="caution">
    <text evidence="2">The sequence shown here is derived from an EMBL/GenBank/DDBJ whole genome shotgun (WGS) entry which is preliminary data.</text>
</comment>
<dbReference type="PANTHER" id="PTHR42951:SF4">
    <property type="entry name" value="ACYL-COENZYME A THIOESTERASE MBLAC2"/>
    <property type="match status" value="1"/>
</dbReference>
<evidence type="ECO:0000313" key="2">
    <source>
        <dbReference type="EMBL" id="MXV63233.1"/>
    </source>
</evidence>
<dbReference type="Proteomes" id="UP000434101">
    <property type="component" value="Unassembled WGS sequence"/>
</dbReference>
<dbReference type="AlphaFoldDB" id="A0A6B0VPY8"/>
<accession>A0A6B0VPY8</accession>
<keyword evidence="3" id="KW-1185">Reference proteome</keyword>
<gene>
    <name evidence="2" type="ORF">GS429_14385</name>
</gene>
<dbReference type="CDD" id="cd07726">
    <property type="entry name" value="ST1585-like_MBL-fold"/>
    <property type="match status" value="1"/>
</dbReference>
<sequence length="308" mass="33237">MGSEIGAVREVTAGDCTDCYYLDTGMYDTEEYGAAYILDDERPAVVETGIGTNHELILEALDELGIDREELAAIAVTHIHLDHAGGAGFLADACPNADVYVPAPGSGLLVDPTRLVEGTKNAVGDQWEFYVEPKPIPEERIVEIEDGDSIDLGDHELRVHEAPGHAFHQVIFEDPANDAVFTGDAAGIWVPQTEEIRETSPPSDFDLEGCLDDVETLIEIDPDVLLYTHFGPREVGDDAETVLEEYATVLSEWVDAVAAKRAELEDDTAVVGHFANAGEMADVWGERKASAEAAMNARGVLGSLGERD</sequence>
<feature type="domain" description="Metallo-beta-lactamase" evidence="1">
    <location>
        <begin position="32"/>
        <end position="229"/>
    </location>
</feature>